<proteinExistence type="predicted"/>
<keyword evidence="1" id="KW-0489">Methyltransferase</keyword>
<gene>
    <name evidence="1" type="ORF">R2E43_03895</name>
</gene>
<reference evidence="1" key="1">
    <citation type="submission" date="2023-10" db="EMBL/GenBank/DDBJ databases">
        <title>The genome sequence of Streptomyces violaceoruber CGMCC 4.1801.</title>
        <authorList>
            <person name="Mo P."/>
        </authorList>
    </citation>
    <scope>NUCLEOTIDE SEQUENCE</scope>
    <source>
        <strain evidence="1">CGMCC 4.1801</strain>
    </source>
</reference>
<evidence type="ECO:0000313" key="2">
    <source>
        <dbReference type="Proteomes" id="UP001303608"/>
    </source>
</evidence>
<keyword evidence="1" id="KW-0808">Transferase</keyword>
<protein>
    <submittedName>
        <fullName evidence="1">Methyltransferase domain-containing protein</fullName>
    </submittedName>
</protein>
<keyword evidence="2" id="KW-1185">Reference proteome</keyword>
<name>A0ACD4WZW3_STRVN</name>
<accession>A0ACD4WZW3</accession>
<sequence>MTSSYSRSRPPSIGSKEASAAAILDRSSSASARERWPEGEFRKAGAEELPFAEGSVRGYRAETVFRVLQEPERAVAEARRILCPGGRIVLAGRDRDAIMIDSGDPQLTRAILPARADLLSTPAPASSTRACSWSAASTMSRSSSTMSRSRSTPSCSPTPRRRRCSRGSPSRPARAAPSTATARTGGSRSSADAGRFLVAIPFFVASASARAPCLPRLPCGASSRPRRLGPAGPVRGSARRTPRVPFRVQSAEAARASCLSCASSAIRSNCAAMAA</sequence>
<dbReference type="EMBL" id="CP137734">
    <property type="protein sequence ID" value="WOZ03128.1"/>
    <property type="molecule type" value="Genomic_DNA"/>
</dbReference>
<evidence type="ECO:0000313" key="1">
    <source>
        <dbReference type="EMBL" id="WOZ03128.1"/>
    </source>
</evidence>
<dbReference type="Proteomes" id="UP001303608">
    <property type="component" value="Chromosome"/>
</dbReference>
<organism evidence="1 2">
    <name type="scientific">Streptomyces violaceoruber</name>
    <dbReference type="NCBI Taxonomy" id="1935"/>
    <lineage>
        <taxon>Bacteria</taxon>
        <taxon>Bacillati</taxon>
        <taxon>Actinomycetota</taxon>
        <taxon>Actinomycetes</taxon>
        <taxon>Kitasatosporales</taxon>
        <taxon>Streptomycetaceae</taxon>
        <taxon>Streptomyces</taxon>
        <taxon>Streptomyces violaceoruber group</taxon>
    </lineage>
</organism>